<dbReference type="InterPro" id="IPR043502">
    <property type="entry name" value="DNA/RNA_pol_sf"/>
</dbReference>
<evidence type="ECO:0000259" key="8">
    <source>
        <dbReference type="PROSITE" id="PS50878"/>
    </source>
</evidence>
<organism evidence="10 11">
    <name type="scientific">Periplaneta americana</name>
    <name type="common">American cockroach</name>
    <name type="synonym">Blatta americana</name>
    <dbReference type="NCBI Taxonomy" id="6978"/>
    <lineage>
        <taxon>Eukaryota</taxon>
        <taxon>Metazoa</taxon>
        <taxon>Ecdysozoa</taxon>
        <taxon>Arthropoda</taxon>
        <taxon>Hexapoda</taxon>
        <taxon>Insecta</taxon>
        <taxon>Pterygota</taxon>
        <taxon>Neoptera</taxon>
        <taxon>Polyneoptera</taxon>
        <taxon>Dictyoptera</taxon>
        <taxon>Blattodea</taxon>
        <taxon>Blattoidea</taxon>
        <taxon>Blattidae</taxon>
        <taxon>Blattinae</taxon>
        <taxon>Periplaneta</taxon>
    </lineage>
</organism>
<dbReference type="SUPFAM" id="SSF47060">
    <property type="entry name" value="S15/NS1 RNA-binding domain"/>
    <property type="match status" value="2"/>
</dbReference>
<accession>A0ABQ8RYH9</accession>
<evidence type="ECO:0000256" key="5">
    <source>
        <dbReference type="ARBA" id="ARBA00023146"/>
    </source>
</evidence>
<feature type="domain" description="Reverse transcriptase" evidence="8">
    <location>
        <begin position="304"/>
        <end position="562"/>
    </location>
</feature>
<dbReference type="SMART" id="SM00991">
    <property type="entry name" value="WHEP-TRS"/>
    <property type="match status" value="3"/>
</dbReference>
<dbReference type="InterPro" id="IPR000738">
    <property type="entry name" value="WHEP-TRS_dom"/>
</dbReference>
<gene>
    <name evidence="10" type="ORF">ANN_26490</name>
</gene>
<sequence length="755" mass="86429">MEAIDAEVKKLLLLKSEFKNVTGTEWKPGVSVSSVTSSGKVSETSAETLNTKIAQQGDKVRQLKSQKAPKITEQGNKVRKLKSEKAAKDVVDAEVKTLLALKTEYKTLTGTDWQPLQSQDINKLAPPAEMADGDASHLEKTEDNDVTALTLKITDQGNVVRQLKSSGADKNAVDAGVKKLLDLKVQYKKLTGTDFPTPSGRTPSKKEKPAPAKIQPEVQKLESQGGLKKQTRLGLEAKKEENLSEWYSQVLTKADMIEYYDVSGCYILRPWSYAIWEAIKDYMDPEIKKIGVQNCYFPLFVSRAMLEKEKSHIADFSPEVAWVTKSGDSDLAEPIAVRPTSETVMYPAYAKWIQSHRDLPLKLNQWNNVVRWEFKHPQPFLRTREFLWQEGHTAHASMADAEEEVLTILEFGIPKKLVRLIKMCLSETYSRVRIGQFLSDVFPIHCGLKQGDALSPLLFNFALEYAIRKVQDNREGLELNGLHQLLVYADDVNMLGENPQTIRENTEILLEASKEIGLEVNPEKTKYMIMSRDDNIVRNGNIKIGNLSFEEVEKFKYLGATVTNINDTREEIKHRINMGNACYYSVEKLLSPSLLSKNLKVRIYKTVILPVVLYGCETWTLTLREEQRLWVFENKILRKIFGAKRDEVTGEWRKLHNTELHALYSSLDIIRNIKSRRLRWAGHVARMGESRNGYRVLVGRLEGKRPLGRPRRRWEDNIKMDLREVGYDDREWINFAQDRDQWRAYVRAAMNLRVP</sequence>
<dbReference type="Pfam" id="PF00078">
    <property type="entry name" value="RVT_1"/>
    <property type="match status" value="1"/>
</dbReference>
<evidence type="ECO:0000256" key="4">
    <source>
        <dbReference type="ARBA" id="ARBA00022917"/>
    </source>
</evidence>
<dbReference type="InterPro" id="IPR000477">
    <property type="entry name" value="RT_dom"/>
</dbReference>
<dbReference type="PROSITE" id="PS50878">
    <property type="entry name" value="RT_POL"/>
    <property type="match status" value="1"/>
</dbReference>
<proteinExistence type="predicted"/>
<keyword evidence="2" id="KW-0547">Nucleotide-binding</keyword>
<keyword evidence="5" id="KW-0030">Aminoacyl-tRNA synthetase</keyword>
<evidence type="ECO:0008006" key="12">
    <source>
        <dbReference type="Google" id="ProtNLM"/>
    </source>
</evidence>
<evidence type="ECO:0000256" key="3">
    <source>
        <dbReference type="ARBA" id="ARBA00022840"/>
    </source>
</evidence>
<dbReference type="EMBL" id="JAJSOF020000039">
    <property type="protein sequence ID" value="KAJ4426692.1"/>
    <property type="molecule type" value="Genomic_DNA"/>
</dbReference>
<dbReference type="InterPro" id="IPR045864">
    <property type="entry name" value="aa-tRNA-synth_II/BPL/LPL"/>
</dbReference>
<feature type="domain" description="WHEP-TRS" evidence="9">
    <location>
        <begin position="145"/>
        <end position="201"/>
    </location>
</feature>
<dbReference type="PROSITE" id="PS00762">
    <property type="entry name" value="WHEP_TRS_1"/>
    <property type="match status" value="2"/>
</dbReference>
<evidence type="ECO:0000313" key="11">
    <source>
        <dbReference type="Proteomes" id="UP001148838"/>
    </source>
</evidence>
<dbReference type="Proteomes" id="UP001148838">
    <property type="component" value="Unassembled WGS sequence"/>
</dbReference>
<dbReference type="InterPro" id="IPR009068">
    <property type="entry name" value="uS15_NS1_RNA-bd_sf"/>
</dbReference>
<evidence type="ECO:0000256" key="2">
    <source>
        <dbReference type="ARBA" id="ARBA00022741"/>
    </source>
</evidence>
<evidence type="ECO:0000259" key="7">
    <source>
        <dbReference type="PROSITE" id="PS50862"/>
    </source>
</evidence>
<feature type="region of interest" description="Disordered" evidence="6">
    <location>
        <begin position="192"/>
        <end position="233"/>
    </location>
</feature>
<dbReference type="Pfam" id="PF00458">
    <property type="entry name" value="WHEP-TRS"/>
    <property type="match status" value="3"/>
</dbReference>
<feature type="domain" description="WHEP-TRS" evidence="9">
    <location>
        <begin position="63"/>
        <end position="119"/>
    </location>
</feature>
<feature type="domain" description="Aminoacyl-transfer RNA synthetases class-II family profile" evidence="7">
    <location>
        <begin position="273"/>
        <end position="610"/>
    </location>
</feature>
<evidence type="ECO:0000259" key="9">
    <source>
        <dbReference type="PROSITE" id="PS51185"/>
    </source>
</evidence>
<name>A0ABQ8RYH9_PERAM</name>
<dbReference type="CDD" id="cd00936">
    <property type="entry name" value="WEPRS_RNA"/>
    <property type="match status" value="2"/>
</dbReference>
<dbReference type="PROSITE" id="PS51185">
    <property type="entry name" value="WHEP_TRS_2"/>
    <property type="match status" value="2"/>
</dbReference>
<dbReference type="InterPro" id="IPR002316">
    <property type="entry name" value="Pro-tRNA-ligase_IIa"/>
</dbReference>
<dbReference type="PANTHER" id="PTHR43382:SF2">
    <property type="entry name" value="BIFUNCTIONAL GLUTAMATE_PROLINE--TRNA LIGASE"/>
    <property type="match status" value="1"/>
</dbReference>
<keyword evidence="3" id="KW-0067">ATP-binding</keyword>
<protein>
    <recommendedName>
        <fullName evidence="12">Prolyl-tRNA synthetase</fullName>
    </recommendedName>
</protein>
<dbReference type="PRINTS" id="PR01046">
    <property type="entry name" value="TRNASYNTHPRO"/>
</dbReference>
<dbReference type="SUPFAM" id="SSF55681">
    <property type="entry name" value="Class II aaRS and biotin synthetases"/>
    <property type="match status" value="1"/>
</dbReference>
<keyword evidence="11" id="KW-1185">Reference proteome</keyword>
<evidence type="ECO:0000313" key="10">
    <source>
        <dbReference type="EMBL" id="KAJ4426692.1"/>
    </source>
</evidence>
<dbReference type="SUPFAM" id="SSF56672">
    <property type="entry name" value="DNA/RNA polymerases"/>
    <property type="match status" value="1"/>
</dbReference>
<dbReference type="InterPro" id="IPR004499">
    <property type="entry name" value="Pro-tRNA-ligase_IIa_arc-type"/>
</dbReference>
<keyword evidence="4" id="KW-0648">Protein biosynthesis</keyword>
<dbReference type="InterPro" id="IPR006195">
    <property type="entry name" value="aa-tRNA-synth_II"/>
</dbReference>
<evidence type="ECO:0000256" key="6">
    <source>
        <dbReference type="SAM" id="MobiDB-lite"/>
    </source>
</evidence>
<dbReference type="Gene3D" id="1.10.287.10">
    <property type="entry name" value="S15/NS1, RNA-binding"/>
    <property type="match status" value="4"/>
</dbReference>
<reference evidence="10 11" key="1">
    <citation type="journal article" date="2022" name="Allergy">
        <title>Genome assembly and annotation of Periplaneta americana reveal a comprehensive cockroach allergen profile.</title>
        <authorList>
            <person name="Wang L."/>
            <person name="Xiong Q."/>
            <person name="Saelim N."/>
            <person name="Wang L."/>
            <person name="Nong W."/>
            <person name="Wan A.T."/>
            <person name="Shi M."/>
            <person name="Liu X."/>
            <person name="Cao Q."/>
            <person name="Hui J.H.L."/>
            <person name="Sookrung N."/>
            <person name="Leung T.F."/>
            <person name="Tungtrongchitr A."/>
            <person name="Tsui S.K.W."/>
        </authorList>
    </citation>
    <scope>NUCLEOTIDE SEQUENCE [LARGE SCALE GENOMIC DNA]</scope>
    <source>
        <strain evidence="10">PWHHKU_190912</strain>
    </source>
</reference>
<dbReference type="Gene3D" id="3.30.930.10">
    <property type="entry name" value="Bira Bifunctional Protein, Domain 2"/>
    <property type="match status" value="1"/>
</dbReference>
<keyword evidence="1" id="KW-0436">Ligase</keyword>
<dbReference type="PANTHER" id="PTHR43382">
    <property type="entry name" value="PROLYL-TRNA SYNTHETASE"/>
    <property type="match status" value="1"/>
</dbReference>
<evidence type="ECO:0000256" key="1">
    <source>
        <dbReference type="ARBA" id="ARBA00022598"/>
    </source>
</evidence>
<dbReference type="PROSITE" id="PS50862">
    <property type="entry name" value="AA_TRNA_LIGASE_II"/>
    <property type="match status" value="1"/>
</dbReference>
<feature type="compositionally biased region" description="Low complexity" evidence="6">
    <location>
        <begin position="32"/>
        <end position="45"/>
    </location>
</feature>
<feature type="region of interest" description="Disordered" evidence="6">
    <location>
        <begin position="32"/>
        <end position="69"/>
    </location>
</feature>
<comment type="caution">
    <text evidence="10">The sequence shown here is derived from an EMBL/GenBank/DDBJ whole genome shotgun (WGS) entry which is preliminary data.</text>
</comment>